<sequence length="99" mass="10421">MLEKMAPTVPPQRSQHNGQNEVECGGSAANPGPAIGLSKIRDPDPLHKSIIIPGMRQNPSSEHVGHTRNLGRRQPLPLGGIIGASPFSSALEGKTTQKA</sequence>
<accession>A0ABT5XGC0</accession>
<keyword evidence="3" id="KW-1185">Reference proteome</keyword>
<feature type="region of interest" description="Disordered" evidence="1">
    <location>
        <begin position="1"/>
        <end position="99"/>
    </location>
</feature>
<reference evidence="2 3" key="1">
    <citation type="submission" date="2023-03" db="EMBL/GenBank/DDBJ databases">
        <title>Whole genome sequencing of Methanotrichaceae archaeon M04Ac.</title>
        <authorList>
            <person name="Khomyakova M.A."/>
            <person name="Merkel A.Y."/>
            <person name="Slobodkin A.I."/>
        </authorList>
    </citation>
    <scope>NUCLEOTIDE SEQUENCE [LARGE SCALE GENOMIC DNA]</scope>
    <source>
        <strain evidence="2 3">M04Ac</strain>
    </source>
</reference>
<evidence type="ECO:0000313" key="2">
    <source>
        <dbReference type="EMBL" id="MDF0593765.1"/>
    </source>
</evidence>
<evidence type="ECO:0000256" key="1">
    <source>
        <dbReference type="SAM" id="MobiDB-lite"/>
    </source>
</evidence>
<proteinExistence type="predicted"/>
<name>A0ABT5XGC0_9EURY</name>
<comment type="caution">
    <text evidence="2">The sequence shown here is derived from an EMBL/GenBank/DDBJ whole genome shotgun (WGS) entry which is preliminary data.</text>
</comment>
<protein>
    <submittedName>
        <fullName evidence="2">Uncharacterized protein</fullName>
    </submittedName>
</protein>
<dbReference type="Proteomes" id="UP001215956">
    <property type="component" value="Unassembled WGS sequence"/>
</dbReference>
<feature type="compositionally biased region" description="Polar residues" evidence="1">
    <location>
        <begin position="11"/>
        <end position="20"/>
    </location>
</feature>
<evidence type="ECO:0000313" key="3">
    <source>
        <dbReference type="Proteomes" id="UP001215956"/>
    </source>
</evidence>
<gene>
    <name evidence="2" type="ORF">P0O24_09225</name>
</gene>
<dbReference type="EMBL" id="JARFPL010000029">
    <property type="protein sequence ID" value="MDF0593765.1"/>
    <property type="molecule type" value="Genomic_DNA"/>
</dbReference>
<dbReference type="RefSeq" id="WP_316969467.1">
    <property type="nucleotide sequence ID" value="NZ_JARFPL010000029.1"/>
</dbReference>
<organism evidence="2 3">
    <name type="scientific">Candidatus Methanocrinis alkalitolerans</name>
    <dbReference type="NCBI Taxonomy" id="3033395"/>
    <lineage>
        <taxon>Archaea</taxon>
        <taxon>Methanobacteriati</taxon>
        <taxon>Methanobacteriota</taxon>
        <taxon>Stenosarchaea group</taxon>
        <taxon>Methanomicrobia</taxon>
        <taxon>Methanotrichales</taxon>
        <taxon>Methanotrichaceae</taxon>
        <taxon>Methanocrinis</taxon>
    </lineage>
</organism>